<dbReference type="EMBL" id="CP029186">
    <property type="protein sequence ID" value="AWH86541.1"/>
    <property type="molecule type" value="Genomic_DNA"/>
</dbReference>
<keyword evidence="1" id="KW-1133">Transmembrane helix</keyword>
<accession>A0A2S1R1X6</accession>
<evidence type="ECO:0008006" key="4">
    <source>
        <dbReference type="Google" id="ProtNLM"/>
    </source>
</evidence>
<dbReference type="OrthoDB" id="1449127at2"/>
<keyword evidence="1" id="KW-0472">Membrane</keyword>
<sequence length="131" mass="14465">MKKRTIKIVMMVLLFGSLSVVIGYYYLMTGGGRDLATENAEYSVASKNIVTEFESNSTTATKKYIDKAIEVEGVVTEVKDSVVILDKTVICKMQQKEGNLSLGAPVKIKGRCIGFDDLMEELQLDQCSVIK</sequence>
<dbReference type="AlphaFoldDB" id="A0A2S1R1X6"/>
<reference evidence="2 3" key="1">
    <citation type="submission" date="2018-04" db="EMBL/GenBank/DDBJ databases">
        <title>Genome sequencing of Flavobacterium sp. HYN0059.</title>
        <authorList>
            <person name="Yi H."/>
            <person name="Baek C."/>
        </authorList>
    </citation>
    <scope>NUCLEOTIDE SEQUENCE [LARGE SCALE GENOMIC DNA]</scope>
    <source>
        <strain evidence="2 3">HYN0059</strain>
    </source>
</reference>
<dbReference type="KEGG" id="falb:HYN59_16140"/>
<feature type="transmembrane region" description="Helical" evidence="1">
    <location>
        <begin position="6"/>
        <end position="27"/>
    </location>
</feature>
<protein>
    <recommendedName>
        <fullName evidence="4">tRNA_anti-like</fullName>
    </recommendedName>
</protein>
<evidence type="ECO:0000313" key="3">
    <source>
        <dbReference type="Proteomes" id="UP000244929"/>
    </source>
</evidence>
<evidence type="ECO:0000313" key="2">
    <source>
        <dbReference type="EMBL" id="AWH86541.1"/>
    </source>
</evidence>
<evidence type="ECO:0000256" key="1">
    <source>
        <dbReference type="SAM" id="Phobius"/>
    </source>
</evidence>
<dbReference type="Pfam" id="PF12869">
    <property type="entry name" value="tRNA_anti-like"/>
    <property type="match status" value="1"/>
</dbReference>
<dbReference type="Proteomes" id="UP000244929">
    <property type="component" value="Chromosome"/>
</dbReference>
<keyword evidence="3" id="KW-1185">Reference proteome</keyword>
<name>A0A2S1R1X6_9FLAO</name>
<gene>
    <name evidence="2" type="ORF">HYN59_16140</name>
</gene>
<organism evidence="2 3">
    <name type="scientific">Flavobacterium album</name>
    <dbReference type="NCBI Taxonomy" id="2175091"/>
    <lineage>
        <taxon>Bacteria</taxon>
        <taxon>Pseudomonadati</taxon>
        <taxon>Bacteroidota</taxon>
        <taxon>Flavobacteriia</taxon>
        <taxon>Flavobacteriales</taxon>
        <taxon>Flavobacteriaceae</taxon>
        <taxon>Flavobacterium</taxon>
    </lineage>
</organism>
<proteinExistence type="predicted"/>
<keyword evidence="1" id="KW-0812">Transmembrane</keyword>
<dbReference type="InterPro" id="IPR024422">
    <property type="entry name" value="Protein_unknown_function_OB"/>
</dbReference>